<evidence type="ECO:0000259" key="3">
    <source>
        <dbReference type="Pfam" id="PF19076"/>
    </source>
</evidence>
<dbReference type="InterPro" id="IPR051172">
    <property type="entry name" value="Chlamydia_OmcB"/>
</dbReference>
<proteinExistence type="predicted"/>
<evidence type="ECO:0000259" key="4">
    <source>
        <dbReference type="Pfam" id="PF20009"/>
    </source>
</evidence>
<dbReference type="InterPro" id="IPR026341">
    <property type="entry name" value="T9SS_type_B"/>
</dbReference>
<feature type="domain" description="GEVED" evidence="4">
    <location>
        <begin position="371"/>
        <end position="458"/>
    </location>
</feature>
<dbReference type="InterPro" id="IPR013783">
    <property type="entry name" value="Ig-like_fold"/>
</dbReference>
<feature type="compositionally biased region" description="Basic and acidic residues" evidence="1">
    <location>
        <begin position="1904"/>
        <end position="1916"/>
    </location>
</feature>
<dbReference type="Proteomes" id="UP000190541">
    <property type="component" value="Unassembled WGS sequence"/>
</dbReference>
<dbReference type="OrthoDB" id="5726170at2"/>
<dbReference type="InterPro" id="IPR047589">
    <property type="entry name" value="DUF11_rpt"/>
</dbReference>
<name>A0A1T5CHX7_9SPHI</name>
<feature type="domain" description="DUF7507" evidence="5">
    <location>
        <begin position="1188"/>
        <end position="1308"/>
    </location>
</feature>
<dbReference type="Pfam" id="PF18651">
    <property type="entry name" value="CshA_NR2"/>
    <property type="match status" value="1"/>
</dbReference>
<dbReference type="Pfam" id="PF24346">
    <property type="entry name" value="DUF7507"/>
    <property type="match status" value="7"/>
</dbReference>
<feature type="compositionally biased region" description="Basic and acidic residues" evidence="1">
    <location>
        <begin position="1143"/>
        <end position="1157"/>
    </location>
</feature>
<reference evidence="6 7" key="1">
    <citation type="submission" date="2017-02" db="EMBL/GenBank/DDBJ databases">
        <authorList>
            <person name="Peterson S.W."/>
        </authorList>
    </citation>
    <scope>NUCLEOTIDE SEQUENCE [LARGE SCALE GENOMIC DNA]</scope>
    <source>
        <strain evidence="6 7">DSM 22899</strain>
    </source>
</reference>
<sequence length="2343" mass="244727">MKSKFYCIITRVFLLVAGSILSWEGYAQNYADGSGTGSMQGAIFWLNWDRNNPRLSGPNTFETTGAVVEGTYIWQFSDNIRIVAELSNVSVTRDGAPVADVMTGYNPGDWSGDRLSELYPGVSDIGIVAVGTLGQFDIEITLELRTSGSNSWVSHPYPGIVVADGESMANDREYIQATTDADGWRLLDYWYRFDRATPNPENYKLVISNEDKTFRIIMDTQGDGEVAAVMYAHGATYLTGVQLQGGGNTALAIGFVAPFDLGDAPDSYGFATSYMDDFDLTGVMHEEGTYTLADLDPTELKPVANVFIGDDNVDADGESFGDDGAVADNFLEEDDEQTIDPDGLPAIKINQDDDYTITIPVTNRKSIPATLYGWIDFNGDGQFSPNEMVSVTVPANTLNEDFQLVFTSDMFNGIARAGQDLYARFRITTSELLDDPMTTADERSFGLSADGETEDYQLKTIEGVSISGTVYNDANGLTDDAINGTGTGVLEDDQLYAYLIDSDGTIVSKAAVNPDGTYDLVANQTGGYTLAVSVSDVAVGTDQSTLSAALPDGWVAVGDAYGINNEAETDELFDENPDLRIAVLIPAGSLDIQGVNFALNQIPEAVGSTLPDPLLNVGGTNPVMVPAAAFSGTDGGDGHITELIITEFPDNVTSLTIGAVTYGNGNPFPENGVRIETDGDGHPIVPIQIDPVDGGVNVTIPFKVVDNAGSESNNTGEVIVSFFAPSPAIAVVKTFSIAAGDNGRFDAGDVITYNFMVTNTGDVALAGVTLEEDESSFTGSGSLPQPVYVSGGQYESDVLTLLPNQSAQFQASYTLTQSDIDAGSLSNRAIATGTPPSGPADNVSSGSDTGTDGDGGEIEDPDTVDSDDDGDPGNDPTVAGLPAAPSIALVKSFAVADGGDGRIDAGDVITYTFEVTNTGNMTLSGVSVTDGLAGLSALTYSWPGAGGVLLPGQSATATATYTITQGDVDAGEVSNQAVATGVIPGGDPADPADRVTGDSDTGTDRDGDELTNPGGTDSDDDGNPSGDPTVAGLPAAPSIALVKSFAVADGGDGRIDAGDVITYTFEVTNTGNMTLSGVSVTDGLAGLSALTYSWPGAGGVLLPGQSATATATYAVTQDDIDAGEVSNQAVATGVIPGGDPADPADRVTGDSDTGTDRDGDELTNPGGTDSDGDGNPSGDPTVAGLDQAPELTLIKSSAYNDANSDGMVNVGDEITYTFIVTNRGNVTVTDISVTESEAVFTGTGTLPVPTYVADSYSGTGAYNQTLLPGESAVYRATYAITQQDIDAGGVTNQALVAGKDPGDGDVTDQSGTAEGNDDATEEPLEAPVITATAFGECINDVPHLNYTITPQNFTPAASVTATITWSDTDGNVIDEMTGLPLSGRILWPGAVVDGDGNGIDWPGWSFVDGQWMETADGFEGLRPQAVVTITVNPSVTLTVDYPPASADCYAAPTFVIEAADDQITNINGYDGLVDALNVFANDKLNAADVDPADVTLSVNGEEVTAAVPFYDDANNPTTQVVLNADGSVDVLPGTPAGTYTLNYTICENARIANCSDATITVNVVAAPIVAEDNTVDYVNGFEGDDDLGNVLDNDLLNGSRPAIDEITLTVTTPATPIDGGPVPVVDELTGRLRVPEGTPGGTYTIVYRICELLNPDNCDDATVTVFVATPSIALVKSAAIATDAAVAASGDAVIYTFTVTNTGNVPVSGIVINDTRIGVSGLTPTPATLAPGEVATATATYRLTQDDIDSGAVWNTAVATGEDPEGYTVADESDAGTDANGDNIADPHTVDSDGDGDPTNDPTGIELTRSLAITITKSTRPGEYVHVGDVITYDIVVTNTGNVTLTDIQLTDDNADAGSLSPATIARLLPGESSRATATHTITQADIDVGYVYNSAEAVGRAPNGEEVRDDSHDPDPADPDAPVNEDCNNCTITPIQMRPAVALVAVVTNTGSGRNGAFLVGDEIEYRFTVTNTGNMTLSGFVLNDEKLNLENVRVDETLAPGAQFTRVFRYVVTVADIAAGQVVTSARVRAEGPNGEIAADVSGDNVDNDVPTRVPVAEGPESSDDVASTPQHTPVTADVLENDEEGSSALDPRSVWLIDPATGDPVKTVTIDREGTYTVNDDGTITFSPIREFYGESAVRYVVSDVNGLRAEPATLTVTVVQSEPRASDDTATGSFNGPLQIQLVGNDQPDSAPLDPSTIEIISQPQHGTLRINGDGTVTYTPNQYYTGPDEFTYRVMDANGNWTNVATVRITVAGFHIPNIITPNGDGLNDRFVIIGLSDYDNAEVVLFNRWGNEVYRSRNYQQDWDAQGLNEGTYYYFITLRKDGQETVHKGWIVVKRK</sequence>
<evidence type="ECO:0000259" key="5">
    <source>
        <dbReference type="Pfam" id="PF24346"/>
    </source>
</evidence>
<dbReference type="EMBL" id="FUYS01000004">
    <property type="protein sequence ID" value="SKB58921.1"/>
    <property type="molecule type" value="Genomic_DNA"/>
</dbReference>
<dbReference type="STRING" id="623280.SAMN05660226_02240"/>
<feature type="region of interest" description="Disordered" evidence="1">
    <location>
        <begin position="980"/>
        <end position="1033"/>
    </location>
</feature>
<feature type="region of interest" description="Disordered" evidence="1">
    <location>
        <begin position="1295"/>
        <end position="1323"/>
    </location>
</feature>
<evidence type="ECO:0000313" key="6">
    <source>
        <dbReference type="EMBL" id="SKB58921.1"/>
    </source>
</evidence>
<dbReference type="RefSeq" id="WP_079716915.1">
    <property type="nucleotide sequence ID" value="NZ_FUYS01000004.1"/>
</dbReference>
<dbReference type="InterPro" id="IPR040683">
    <property type="entry name" value="CshA_NR2"/>
</dbReference>
<dbReference type="PANTHER" id="PTHR34819">
    <property type="entry name" value="LARGE CYSTEINE-RICH PERIPLASMIC PROTEIN OMCB"/>
    <property type="match status" value="1"/>
</dbReference>
<feature type="compositionally biased region" description="Low complexity" evidence="1">
    <location>
        <begin position="1163"/>
        <end position="1181"/>
    </location>
</feature>
<feature type="domain" description="CshA" evidence="3">
    <location>
        <begin position="2062"/>
        <end position="2162"/>
    </location>
</feature>
<dbReference type="InterPro" id="IPR026395">
    <property type="entry name" value="CshA_fibril"/>
</dbReference>
<dbReference type="Gene3D" id="2.60.40.10">
    <property type="entry name" value="Immunoglobulins"/>
    <property type="match status" value="1"/>
</dbReference>
<feature type="region of interest" description="Disordered" evidence="1">
    <location>
        <begin position="1132"/>
        <end position="1184"/>
    </location>
</feature>
<evidence type="ECO:0000256" key="1">
    <source>
        <dbReference type="SAM" id="MobiDB-lite"/>
    </source>
</evidence>
<dbReference type="Gene3D" id="2.60.40.2810">
    <property type="match status" value="2"/>
</dbReference>
<accession>A0A1T5CHX7</accession>
<organism evidence="6 7">
    <name type="scientific">Parapedobacter luteus</name>
    <dbReference type="NCBI Taxonomy" id="623280"/>
    <lineage>
        <taxon>Bacteria</taxon>
        <taxon>Pseudomonadati</taxon>
        <taxon>Bacteroidota</taxon>
        <taxon>Sphingobacteriia</taxon>
        <taxon>Sphingobacteriales</taxon>
        <taxon>Sphingobacteriaceae</taxon>
        <taxon>Parapedobacter</taxon>
    </lineage>
</organism>
<evidence type="ECO:0000313" key="7">
    <source>
        <dbReference type="Proteomes" id="UP000190541"/>
    </source>
</evidence>
<feature type="domain" description="DUF7507" evidence="5">
    <location>
        <begin position="1669"/>
        <end position="1771"/>
    </location>
</feature>
<keyword evidence="7" id="KW-1185">Reference proteome</keyword>
<feature type="compositionally biased region" description="Acidic residues" evidence="1">
    <location>
        <begin position="854"/>
        <end position="872"/>
    </location>
</feature>
<dbReference type="Pfam" id="PF17963">
    <property type="entry name" value="Big_9"/>
    <property type="match status" value="1"/>
</dbReference>
<feature type="region of interest" description="Disordered" evidence="1">
    <location>
        <begin position="1762"/>
        <end position="1804"/>
    </location>
</feature>
<gene>
    <name evidence="6" type="ORF">SAMN05660226_02240</name>
</gene>
<feature type="domain" description="DUF7507" evidence="5">
    <location>
        <begin position="884"/>
        <end position="989"/>
    </location>
</feature>
<feature type="region of interest" description="Disordered" evidence="1">
    <location>
        <begin position="827"/>
        <end position="882"/>
    </location>
</feature>
<dbReference type="InterPro" id="IPR055354">
    <property type="entry name" value="DUF7507"/>
</dbReference>
<feature type="domain" description="DUF7507" evidence="5">
    <location>
        <begin position="726"/>
        <end position="840"/>
    </location>
</feature>
<dbReference type="NCBIfam" id="TIGR04131">
    <property type="entry name" value="Bac_Flav_CTERM"/>
    <property type="match status" value="1"/>
</dbReference>
<feature type="region of interest" description="Disordered" evidence="1">
    <location>
        <begin position="2037"/>
        <end position="2074"/>
    </location>
</feature>
<evidence type="ECO:0000259" key="2">
    <source>
        <dbReference type="Pfam" id="PF18651"/>
    </source>
</evidence>
<protein>
    <submittedName>
        <fullName evidence="6">Conserved repeat domain-containing protein/gliding motility-associated C-terminal domain-containing protein</fullName>
    </submittedName>
</protein>
<dbReference type="Pfam" id="PF19076">
    <property type="entry name" value="CshA_repeat"/>
    <property type="match status" value="1"/>
</dbReference>
<feature type="domain" description="DUF7507" evidence="5">
    <location>
        <begin position="1036"/>
        <end position="1141"/>
    </location>
</feature>
<feature type="domain" description="Surface adhesin CshA non-repetitive" evidence="2">
    <location>
        <begin position="42"/>
        <end position="256"/>
    </location>
</feature>
<feature type="compositionally biased region" description="Basic and acidic residues" evidence="1">
    <location>
        <begin position="991"/>
        <end position="1005"/>
    </location>
</feature>
<feature type="region of interest" description="Disordered" evidence="1">
    <location>
        <begin position="1902"/>
        <end position="1923"/>
    </location>
</feature>
<feature type="domain" description="DUF7507" evidence="5">
    <location>
        <begin position="1812"/>
        <end position="1910"/>
    </location>
</feature>
<dbReference type="InterPro" id="IPR045474">
    <property type="entry name" value="GEVED"/>
</dbReference>
<dbReference type="Pfam" id="PF20009">
    <property type="entry name" value="GEVED"/>
    <property type="match status" value="1"/>
</dbReference>
<dbReference type="Pfam" id="PF13585">
    <property type="entry name" value="CHU_C"/>
    <property type="match status" value="1"/>
</dbReference>
<feature type="domain" description="DUF7507" evidence="5">
    <location>
        <begin position="1940"/>
        <end position="2040"/>
    </location>
</feature>
<dbReference type="NCBIfam" id="TIGR01451">
    <property type="entry name" value="B_ant_repeat"/>
    <property type="match status" value="6"/>
</dbReference>
<dbReference type="NCBIfam" id="TIGR04225">
    <property type="entry name" value="CshA_fibril_rpt"/>
    <property type="match status" value="1"/>
</dbReference>